<feature type="coiled-coil region" evidence="1">
    <location>
        <begin position="149"/>
        <end position="176"/>
    </location>
</feature>
<accession>A0A6N8H8N6</accession>
<keyword evidence="4" id="KW-1185">Reference proteome</keyword>
<evidence type="ECO:0000313" key="3">
    <source>
        <dbReference type="EMBL" id="MUV02944.1"/>
    </source>
</evidence>
<dbReference type="Proteomes" id="UP000433945">
    <property type="component" value="Unassembled WGS sequence"/>
</dbReference>
<proteinExistence type="predicted"/>
<dbReference type="Gene3D" id="3.40.50.1010">
    <property type="entry name" value="5'-nuclease"/>
    <property type="match status" value="1"/>
</dbReference>
<feature type="domain" description="PIN" evidence="2">
    <location>
        <begin position="2"/>
        <end position="134"/>
    </location>
</feature>
<evidence type="ECO:0000256" key="1">
    <source>
        <dbReference type="SAM" id="Coils"/>
    </source>
</evidence>
<organism evidence="3 4">
    <name type="scientific">Flavobacterium rakeshii</name>
    <dbReference type="NCBI Taxonomy" id="1038845"/>
    <lineage>
        <taxon>Bacteria</taxon>
        <taxon>Pseudomonadati</taxon>
        <taxon>Bacteroidota</taxon>
        <taxon>Flavobacteriia</taxon>
        <taxon>Flavobacteriales</taxon>
        <taxon>Flavobacteriaceae</taxon>
        <taxon>Flavobacterium</taxon>
    </lineage>
</organism>
<dbReference type="EMBL" id="WOWP01000013">
    <property type="protein sequence ID" value="MUV02944.1"/>
    <property type="molecule type" value="Genomic_DNA"/>
</dbReference>
<dbReference type="InterPro" id="IPR002716">
    <property type="entry name" value="PIN_dom"/>
</dbReference>
<keyword evidence="1" id="KW-0175">Coiled coil</keyword>
<reference evidence="3 4" key="1">
    <citation type="submission" date="2019-12" db="EMBL/GenBank/DDBJ databases">
        <authorList>
            <person name="Sun J.-Q."/>
        </authorList>
    </citation>
    <scope>NUCLEOTIDE SEQUENCE [LARGE SCALE GENOMIC DNA]</scope>
    <source>
        <strain evidence="3 4">JCM 17928</strain>
    </source>
</reference>
<evidence type="ECO:0000259" key="2">
    <source>
        <dbReference type="SMART" id="SM00670"/>
    </source>
</evidence>
<gene>
    <name evidence="3" type="ORF">GN157_04405</name>
</gene>
<comment type="caution">
    <text evidence="3">The sequence shown here is derived from an EMBL/GenBank/DDBJ whole genome shotgun (WGS) entry which is preliminary data.</text>
</comment>
<dbReference type="OrthoDB" id="1435640at2"/>
<evidence type="ECO:0000313" key="4">
    <source>
        <dbReference type="Proteomes" id="UP000433945"/>
    </source>
</evidence>
<dbReference type="AlphaFoldDB" id="A0A6N8H8N6"/>
<dbReference type="RefSeq" id="WP_157481898.1">
    <property type="nucleotide sequence ID" value="NZ_WOWP01000013.1"/>
</dbReference>
<sequence>MKYIFIDTNIFLHFRDFEEINWLEESSSEQCKIIIAPIVLDELDSKKIGNNKISNRARRALNKIEEFCEINLLEIKKNIFFELILEKPSKSTYNQYNLNFDEQDHRLIASILEFSKNHSIDNILLYTNDVGPRLRARQLNIQSLKPNSKYFLKDELTEDERKIKALEKENLTLKSKIPNISLELSSGTFHKFILQPLKDIDFFRYKNEKITALKNEFPYLYLKETENSLLPKLLVYDKMQIESYNQDLDNYFFKYEESLKEIFDYNKMQSLTFKTNFTVLNEGNIPAENIDIHLYFPSFLNVVKVSSLKDSPKLPDPPYKPAHRFDYSKLKLDTIFPSSKFKINTDLDFHQSCEITKLNSNYIVNYNIKNLKHGYNETLNKIAIVFSEYSEIKSFKIDYIISADNIPNKLYGELNFIFE</sequence>
<dbReference type="SMART" id="SM00670">
    <property type="entry name" value="PINc"/>
    <property type="match status" value="1"/>
</dbReference>
<dbReference type="SUPFAM" id="SSF88723">
    <property type="entry name" value="PIN domain-like"/>
    <property type="match status" value="1"/>
</dbReference>
<dbReference type="InterPro" id="IPR029060">
    <property type="entry name" value="PIN-like_dom_sf"/>
</dbReference>
<dbReference type="Pfam" id="PF13638">
    <property type="entry name" value="PIN_4"/>
    <property type="match status" value="1"/>
</dbReference>
<name>A0A6N8H8N6_9FLAO</name>
<protein>
    <recommendedName>
        <fullName evidence="2">PIN domain-containing protein</fullName>
    </recommendedName>
</protein>